<evidence type="ECO:0000259" key="8">
    <source>
        <dbReference type="Pfam" id="PF00999"/>
    </source>
</evidence>
<comment type="subcellular location">
    <subcellularLocation>
        <location evidence="1">Membrane</location>
        <topology evidence="1">Multi-pass membrane protein</topology>
    </subcellularLocation>
</comment>
<dbReference type="EMBL" id="UOFS01000030">
    <property type="protein sequence ID" value="VAW96804.1"/>
    <property type="molecule type" value="Genomic_DNA"/>
</dbReference>
<feature type="domain" description="Cation/H+ exchanger transmembrane" evidence="8">
    <location>
        <begin position="23"/>
        <end position="367"/>
    </location>
</feature>
<feature type="transmembrane region" description="Helical" evidence="7">
    <location>
        <begin position="293"/>
        <end position="312"/>
    </location>
</feature>
<evidence type="ECO:0000256" key="4">
    <source>
        <dbReference type="ARBA" id="ARBA00022692"/>
    </source>
</evidence>
<dbReference type="GO" id="GO:0015297">
    <property type="term" value="F:antiporter activity"/>
    <property type="evidence" value="ECO:0007669"/>
    <property type="project" value="InterPro"/>
</dbReference>
<feature type="transmembrane region" description="Helical" evidence="7">
    <location>
        <begin position="6"/>
        <end position="25"/>
    </location>
</feature>
<dbReference type="InterPro" id="IPR038770">
    <property type="entry name" value="Na+/solute_symporter_sf"/>
</dbReference>
<dbReference type="GO" id="GO:0016020">
    <property type="term" value="C:membrane"/>
    <property type="evidence" value="ECO:0007669"/>
    <property type="project" value="UniProtKB-SubCell"/>
</dbReference>
<feature type="transmembrane region" description="Helical" evidence="7">
    <location>
        <begin position="87"/>
        <end position="111"/>
    </location>
</feature>
<evidence type="ECO:0000313" key="9">
    <source>
        <dbReference type="EMBL" id="VAW96804.1"/>
    </source>
</evidence>
<accession>A0A3B1AS58</accession>
<dbReference type="Gene3D" id="1.20.1530.20">
    <property type="match status" value="1"/>
</dbReference>
<keyword evidence="4 7" id="KW-0812">Transmembrane</keyword>
<proteinExistence type="inferred from homology"/>
<feature type="transmembrane region" description="Helical" evidence="7">
    <location>
        <begin position="215"/>
        <end position="234"/>
    </location>
</feature>
<evidence type="ECO:0000256" key="2">
    <source>
        <dbReference type="ARBA" id="ARBA00005551"/>
    </source>
</evidence>
<keyword evidence="6 7" id="KW-0472">Membrane</keyword>
<feature type="transmembrane region" description="Helical" evidence="7">
    <location>
        <begin position="117"/>
        <end position="136"/>
    </location>
</feature>
<keyword evidence="3" id="KW-0813">Transport</keyword>
<keyword evidence="5 7" id="KW-1133">Transmembrane helix</keyword>
<gene>
    <name evidence="9" type="ORF">MNBD_GAMMA22-1216</name>
</gene>
<feature type="transmembrane region" description="Helical" evidence="7">
    <location>
        <begin position="148"/>
        <end position="170"/>
    </location>
</feature>
<dbReference type="Pfam" id="PF00999">
    <property type="entry name" value="Na_H_Exchanger"/>
    <property type="match status" value="1"/>
</dbReference>
<dbReference type="PANTHER" id="PTHR42751:SF3">
    <property type="entry name" value="SODIUM_GLUTAMATE SYMPORTER"/>
    <property type="match status" value="1"/>
</dbReference>
<evidence type="ECO:0000256" key="3">
    <source>
        <dbReference type="ARBA" id="ARBA00022448"/>
    </source>
</evidence>
<protein>
    <submittedName>
        <fullName evidence="9">Inner membrane protein, KefB/KefC family</fullName>
    </submittedName>
</protein>
<feature type="transmembrane region" description="Helical" evidence="7">
    <location>
        <begin position="268"/>
        <end position="287"/>
    </location>
</feature>
<dbReference type="PANTHER" id="PTHR42751">
    <property type="entry name" value="SODIUM/HYDROGEN EXCHANGER FAMILY/TRKA DOMAIN PROTEIN"/>
    <property type="match status" value="1"/>
</dbReference>
<evidence type="ECO:0000256" key="7">
    <source>
        <dbReference type="SAM" id="Phobius"/>
    </source>
</evidence>
<feature type="transmembrane region" description="Helical" evidence="7">
    <location>
        <begin position="32"/>
        <end position="50"/>
    </location>
</feature>
<dbReference type="AlphaFoldDB" id="A0A3B1AS58"/>
<dbReference type="InterPro" id="IPR006153">
    <property type="entry name" value="Cation/H_exchanger_TM"/>
</dbReference>
<evidence type="ECO:0000256" key="6">
    <source>
        <dbReference type="ARBA" id="ARBA00023136"/>
    </source>
</evidence>
<organism evidence="9">
    <name type="scientific">hydrothermal vent metagenome</name>
    <dbReference type="NCBI Taxonomy" id="652676"/>
    <lineage>
        <taxon>unclassified sequences</taxon>
        <taxon>metagenomes</taxon>
        <taxon>ecological metagenomes</taxon>
    </lineage>
</organism>
<comment type="similarity">
    <text evidence="2">Belongs to the monovalent cation:proton antiporter 2 (CPA2) transporter (TC 2.A.37) family.</text>
</comment>
<dbReference type="GO" id="GO:1902600">
    <property type="term" value="P:proton transmembrane transport"/>
    <property type="evidence" value="ECO:0007669"/>
    <property type="project" value="InterPro"/>
</dbReference>
<name>A0A3B1AS58_9ZZZZ</name>
<feature type="transmembrane region" description="Helical" evidence="7">
    <location>
        <begin position="355"/>
        <end position="373"/>
    </location>
</feature>
<feature type="transmembrane region" description="Helical" evidence="7">
    <location>
        <begin position="332"/>
        <end position="349"/>
    </location>
</feature>
<sequence>MGSESLVHIIFLIFTGAAILASVALYARQSLIIAYIFLGVLIGPWGLALVPEPKVIEDIAHVGIIFLLFLLGLDLDPHSLVHMFSKAMITTILSSLLFASVGFTIALYFEFNFIECLVIGATMMFSSTILGLKLLPTTILHHKHLGEIIISVLLIQDLIAIFILIIFHGASQGDDLLIQFSQLAITIPAIILLVFLIERYLLLPLIAKFDTIREYIFLVALGWCLGIAELANYVGLSVEIGAFVAGISLATRPIAVYIAESLRPLRDFFLVMFFFSLGAGFDLSMISHVIIPATTIAVFVLVFKPFIFRWLLRKVAERPKTAKEAGFRLGQISEFSLLITIIALQSGYISTKASYVIQLATLITFIFSSYYIVMKYPTPISTSDKLRRD</sequence>
<feature type="transmembrane region" description="Helical" evidence="7">
    <location>
        <begin position="56"/>
        <end position="75"/>
    </location>
</feature>
<feature type="transmembrane region" description="Helical" evidence="7">
    <location>
        <begin position="240"/>
        <end position="259"/>
    </location>
</feature>
<evidence type="ECO:0000256" key="5">
    <source>
        <dbReference type="ARBA" id="ARBA00022989"/>
    </source>
</evidence>
<evidence type="ECO:0000256" key="1">
    <source>
        <dbReference type="ARBA" id="ARBA00004141"/>
    </source>
</evidence>
<reference evidence="9" key="1">
    <citation type="submission" date="2018-06" db="EMBL/GenBank/DDBJ databases">
        <authorList>
            <person name="Zhirakovskaya E."/>
        </authorList>
    </citation>
    <scope>NUCLEOTIDE SEQUENCE</scope>
</reference>
<feature type="transmembrane region" description="Helical" evidence="7">
    <location>
        <begin position="176"/>
        <end position="203"/>
    </location>
</feature>